<dbReference type="SUPFAM" id="SSF103473">
    <property type="entry name" value="MFS general substrate transporter"/>
    <property type="match status" value="1"/>
</dbReference>
<feature type="transmembrane region" description="Helical" evidence="10">
    <location>
        <begin position="70"/>
        <end position="90"/>
    </location>
</feature>
<keyword evidence="10" id="KW-0997">Cell inner membrane</keyword>
<feature type="transmembrane region" description="Helical" evidence="10">
    <location>
        <begin position="102"/>
        <end position="121"/>
    </location>
</feature>
<dbReference type="PANTHER" id="PTHR23502">
    <property type="entry name" value="MAJOR FACILITATOR SUPERFAMILY"/>
    <property type="match status" value="1"/>
</dbReference>
<feature type="transmembrane region" description="Helical" evidence="10">
    <location>
        <begin position="301"/>
        <end position="326"/>
    </location>
</feature>
<dbReference type="InterPro" id="IPR036259">
    <property type="entry name" value="MFS_trans_sf"/>
</dbReference>
<feature type="transmembrane region" description="Helical" evidence="10">
    <location>
        <begin position="238"/>
        <end position="256"/>
    </location>
</feature>
<accession>A0A562T7I1</accession>
<keyword evidence="13" id="KW-1185">Reference proteome</keyword>
<evidence type="ECO:0000256" key="7">
    <source>
        <dbReference type="ARBA" id="ARBA00022692"/>
    </source>
</evidence>
<dbReference type="Gene3D" id="1.20.1720.10">
    <property type="entry name" value="Multidrug resistance protein D"/>
    <property type="match status" value="1"/>
</dbReference>
<evidence type="ECO:0000256" key="8">
    <source>
        <dbReference type="ARBA" id="ARBA00022989"/>
    </source>
</evidence>
<keyword evidence="7 10" id="KW-0812">Transmembrane</keyword>
<evidence type="ECO:0000256" key="2">
    <source>
        <dbReference type="ARBA" id="ARBA00004651"/>
    </source>
</evidence>
<feature type="transmembrane region" description="Helical" evidence="10">
    <location>
        <begin position="160"/>
        <end position="179"/>
    </location>
</feature>
<keyword evidence="9 10" id="KW-0472">Membrane</keyword>
<proteinExistence type="inferred from homology"/>
<feature type="transmembrane region" description="Helical" evidence="10">
    <location>
        <begin position="262"/>
        <end position="289"/>
    </location>
</feature>
<evidence type="ECO:0000256" key="4">
    <source>
        <dbReference type="ARBA" id="ARBA00007520"/>
    </source>
</evidence>
<dbReference type="Proteomes" id="UP000320593">
    <property type="component" value="Unassembled WGS sequence"/>
</dbReference>
<evidence type="ECO:0000256" key="9">
    <source>
        <dbReference type="ARBA" id="ARBA00023136"/>
    </source>
</evidence>
<dbReference type="PROSITE" id="PS50850">
    <property type="entry name" value="MFS"/>
    <property type="match status" value="1"/>
</dbReference>
<evidence type="ECO:0000256" key="6">
    <source>
        <dbReference type="ARBA" id="ARBA00022475"/>
    </source>
</evidence>
<feature type="transmembrane region" description="Helical" evidence="10">
    <location>
        <begin position="365"/>
        <end position="390"/>
    </location>
</feature>
<feature type="transmembrane region" description="Helical" evidence="10">
    <location>
        <begin position="402"/>
        <end position="423"/>
    </location>
</feature>
<feature type="transmembrane region" description="Helical" evidence="10">
    <location>
        <begin position="127"/>
        <end position="148"/>
    </location>
</feature>
<feature type="transmembrane region" description="Helical" evidence="10">
    <location>
        <begin position="37"/>
        <end position="55"/>
    </location>
</feature>
<evidence type="ECO:0000256" key="3">
    <source>
        <dbReference type="ARBA" id="ARBA00006236"/>
    </source>
</evidence>
<feature type="domain" description="Major facilitator superfamily (MFS) profile" evidence="11">
    <location>
        <begin position="36"/>
        <end position="427"/>
    </location>
</feature>
<organism evidence="12 13">
    <name type="scientific">Roseibium hamelinense</name>
    <dbReference type="NCBI Taxonomy" id="150831"/>
    <lineage>
        <taxon>Bacteria</taxon>
        <taxon>Pseudomonadati</taxon>
        <taxon>Pseudomonadota</taxon>
        <taxon>Alphaproteobacteria</taxon>
        <taxon>Hyphomicrobiales</taxon>
        <taxon>Stappiaceae</taxon>
        <taxon>Roseibium</taxon>
    </lineage>
</organism>
<comment type="similarity">
    <text evidence="3 10">Belongs to the major facilitator superfamily. Bcr/CmlA family.</text>
</comment>
<dbReference type="InterPro" id="IPR001958">
    <property type="entry name" value="Tet-R_TetA/multi-R_MdtG-like"/>
</dbReference>
<dbReference type="PRINTS" id="PR01035">
    <property type="entry name" value="TCRTETA"/>
</dbReference>
<evidence type="ECO:0000313" key="13">
    <source>
        <dbReference type="Proteomes" id="UP000320593"/>
    </source>
</evidence>
<dbReference type="InterPro" id="IPR004812">
    <property type="entry name" value="Efflux_drug-R_Bcr/CmlA"/>
</dbReference>
<dbReference type="PROSITE" id="PS00216">
    <property type="entry name" value="SUGAR_TRANSPORT_1"/>
    <property type="match status" value="1"/>
</dbReference>
<dbReference type="InterPro" id="IPR020846">
    <property type="entry name" value="MFS_dom"/>
</dbReference>
<comment type="caution">
    <text evidence="12">The sequence shown here is derived from an EMBL/GenBank/DDBJ whole genome shotgun (WGS) entry which is preliminary data.</text>
</comment>
<evidence type="ECO:0000313" key="12">
    <source>
        <dbReference type="EMBL" id="TWI89557.1"/>
    </source>
</evidence>
<gene>
    <name evidence="12" type="ORF">JM93_01760</name>
</gene>
<dbReference type="CDD" id="cd17320">
    <property type="entry name" value="MFS_MdfA_MDR_like"/>
    <property type="match status" value="1"/>
</dbReference>
<dbReference type="PANTHER" id="PTHR23502:SF132">
    <property type="entry name" value="POLYAMINE TRANSPORTER 2-RELATED"/>
    <property type="match status" value="1"/>
</dbReference>
<dbReference type="Pfam" id="PF07690">
    <property type="entry name" value="MFS_1"/>
    <property type="match status" value="1"/>
</dbReference>
<dbReference type="GO" id="GO:0005886">
    <property type="term" value="C:plasma membrane"/>
    <property type="evidence" value="ECO:0007669"/>
    <property type="project" value="UniProtKB-SubCell"/>
</dbReference>
<comment type="similarity">
    <text evidence="4">Belongs to the major facilitator superfamily. TCR/Tet family.</text>
</comment>
<feature type="transmembrane region" description="Helical" evidence="10">
    <location>
        <begin position="191"/>
        <end position="210"/>
    </location>
</feature>
<dbReference type="AlphaFoldDB" id="A0A562T7I1"/>
<feature type="transmembrane region" description="Helical" evidence="10">
    <location>
        <begin position="332"/>
        <end position="353"/>
    </location>
</feature>
<keyword evidence="5 10" id="KW-0813">Transport</keyword>
<name>A0A562T7I1_9HYPH</name>
<keyword evidence="6" id="KW-1003">Cell membrane</keyword>
<dbReference type="GO" id="GO:0042910">
    <property type="term" value="F:xenobiotic transmembrane transporter activity"/>
    <property type="evidence" value="ECO:0007669"/>
    <property type="project" value="InterPro"/>
</dbReference>
<protein>
    <recommendedName>
        <fullName evidence="10">Bcr/CflA family efflux transporter</fullName>
    </recommendedName>
</protein>
<evidence type="ECO:0000256" key="1">
    <source>
        <dbReference type="ARBA" id="ARBA00003279"/>
    </source>
</evidence>
<dbReference type="EMBL" id="VLLF01000003">
    <property type="protein sequence ID" value="TWI89557.1"/>
    <property type="molecule type" value="Genomic_DNA"/>
</dbReference>
<comment type="function">
    <text evidence="1">Resistance to tetracycline by an active tetracycline efflux. This is an energy-dependent process that decreases the accumulation of the antibiotic in whole cells. This protein functions as a metal-tetracycline/H(+) antiporter.</text>
</comment>
<dbReference type="NCBIfam" id="TIGR00710">
    <property type="entry name" value="efflux_Bcr_CflA"/>
    <property type="match status" value="1"/>
</dbReference>
<evidence type="ECO:0000259" key="11">
    <source>
        <dbReference type="PROSITE" id="PS50850"/>
    </source>
</evidence>
<reference evidence="12 13" key="1">
    <citation type="submission" date="2019-07" db="EMBL/GenBank/DDBJ databases">
        <title>Genomic Encyclopedia of Archaeal and Bacterial Type Strains, Phase II (KMG-II): from individual species to whole genera.</title>
        <authorList>
            <person name="Goeker M."/>
        </authorList>
    </citation>
    <scope>NUCLEOTIDE SEQUENCE [LARGE SCALE GENOMIC DNA]</scope>
    <source>
        <strain evidence="12 13">ATCC BAA-252</strain>
    </source>
</reference>
<evidence type="ECO:0000256" key="5">
    <source>
        <dbReference type="ARBA" id="ARBA00022448"/>
    </source>
</evidence>
<dbReference type="InterPro" id="IPR005829">
    <property type="entry name" value="Sugar_transporter_CS"/>
</dbReference>
<sequence length="429" mass="44930">MVVFRGLERLKRKQMSADFTGELAYSGKVPVKRTPSLGVLIAISTVSPVAINIYLPSLAGMVTAFDTTAAQIQLTMSLFLVAVAVAQLIVGPLSDRYGRRPVVIAGMALFVAGSALCLMAPDVETLIFARMVQAVGGCTGLVLGRAIVRDLYERDRAAGMIGYVTMGMTVGPMAAPALGGLLDSEFGWRGGFYMMLVMGGAVLMAAIVNLHETNHQRSATGGLGGLLRNYRTLAKEKLFWAYALTAMFTSSVYFSYLGGAPFIAADVLGMGAAEMGLYFMFVAAGYIIGNGISGRITERVGVVRMILAGSLAPSLAVFFVGLAIYVDWLHPLTLFLPMFFVGLGNGICLPSAISGAVSARPELAGAAAGLSGSMQVGFGALTSALVAWAVSETMWPGSVWPMVAVMLFCVLATAACVAAVLRLENQAVA</sequence>
<keyword evidence="8 10" id="KW-1133">Transmembrane helix</keyword>
<comment type="subcellular location">
    <subcellularLocation>
        <location evidence="10">Cell inner membrane</location>
        <topology evidence="10">Multi-pass membrane protein</topology>
    </subcellularLocation>
    <subcellularLocation>
        <location evidence="2">Cell membrane</location>
        <topology evidence="2">Multi-pass membrane protein</topology>
    </subcellularLocation>
</comment>
<evidence type="ECO:0000256" key="10">
    <source>
        <dbReference type="RuleBase" id="RU365088"/>
    </source>
</evidence>
<dbReference type="InterPro" id="IPR011701">
    <property type="entry name" value="MFS"/>
</dbReference>
<dbReference type="GO" id="GO:1990961">
    <property type="term" value="P:xenobiotic detoxification by transmembrane export across the plasma membrane"/>
    <property type="evidence" value="ECO:0007669"/>
    <property type="project" value="InterPro"/>
</dbReference>